<feature type="region of interest" description="Disordered" evidence="1">
    <location>
        <begin position="1"/>
        <end position="27"/>
    </location>
</feature>
<keyword evidence="3" id="KW-1185">Reference proteome</keyword>
<dbReference type="EMBL" id="BSOW01000056">
    <property type="protein sequence ID" value="GLR91871.1"/>
    <property type="molecule type" value="Genomic_DNA"/>
</dbReference>
<comment type="caution">
    <text evidence="2">The sequence shown here is derived from an EMBL/GenBank/DDBJ whole genome shotgun (WGS) entry which is preliminary data.</text>
</comment>
<evidence type="ECO:0000313" key="2">
    <source>
        <dbReference type="EMBL" id="GLR91871.1"/>
    </source>
</evidence>
<dbReference type="Proteomes" id="UP001156905">
    <property type="component" value="Unassembled WGS sequence"/>
</dbReference>
<evidence type="ECO:0000313" key="3">
    <source>
        <dbReference type="Proteomes" id="UP001156905"/>
    </source>
</evidence>
<accession>A0ABQ6BDD8</accession>
<name>A0ABQ6BDD8_9BRAD</name>
<evidence type="ECO:0000256" key="1">
    <source>
        <dbReference type="SAM" id="MobiDB-lite"/>
    </source>
</evidence>
<reference evidence="3" key="1">
    <citation type="journal article" date="2019" name="Int. J. Syst. Evol. Microbiol.">
        <title>The Global Catalogue of Microorganisms (GCM) 10K type strain sequencing project: providing services to taxonomists for standard genome sequencing and annotation.</title>
        <authorList>
            <consortium name="The Broad Institute Genomics Platform"/>
            <consortium name="The Broad Institute Genome Sequencing Center for Infectious Disease"/>
            <person name="Wu L."/>
            <person name="Ma J."/>
        </authorList>
    </citation>
    <scope>NUCLEOTIDE SEQUENCE [LARGE SCALE GENOMIC DNA]</scope>
    <source>
        <strain evidence="3">NBRC 102520</strain>
    </source>
</reference>
<proteinExistence type="predicted"/>
<gene>
    <name evidence="2" type="ORF">GCM10007857_85890</name>
</gene>
<organism evidence="2 3">
    <name type="scientific">Bradyrhizobium iriomotense</name>
    <dbReference type="NCBI Taxonomy" id="441950"/>
    <lineage>
        <taxon>Bacteria</taxon>
        <taxon>Pseudomonadati</taxon>
        <taxon>Pseudomonadota</taxon>
        <taxon>Alphaproteobacteria</taxon>
        <taxon>Hyphomicrobiales</taxon>
        <taxon>Nitrobacteraceae</taxon>
        <taxon>Bradyrhizobium</taxon>
    </lineage>
</organism>
<sequence>MRFNIGCPLETDRFGPTAEPKTVSPPRSIDDKYINIARIETMLR</sequence>
<protein>
    <submittedName>
        <fullName evidence="2">Uncharacterized protein</fullName>
    </submittedName>
</protein>